<name>A0A368V5U8_MARNT</name>
<proteinExistence type="predicted"/>
<dbReference type="AlphaFoldDB" id="A0A368V5U8"/>
<dbReference type="InterPro" id="IPR013130">
    <property type="entry name" value="Fe3_Rdtase_TM_dom"/>
</dbReference>
<feature type="transmembrane region" description="Helical" evidence="5">
    <location>
        <begin position="12"/>
        <end position="33"/>
    </location>
</feature>
<feature type="transmembrane region" description="Helical" evidence="5">
    <location>
        <begin position="189"/>
        <end position="207"/>
    </location>
</feature>
<reference evidence="8 9" key="1">
    <citation type="submission" date="2018-07" db="EMBL/GenBank/DDBJ databases">
        <title>Freshwater and sediment microbial communities from various areas in North America, analyzing microbe dynamics in response to fracking.</title>
        <authorList>
            <person name="Lamendella R."/>
        </authorList>
    </citation>
    <scope>NUCLEOTIDE SEQUENCE [LARGE SCALE GENOMIC DNA]</scope>
    <source>
        <strain evidence="8 9">114E</strain>
        <strain evidence="7 10">114E_o</strain>
    </source>
</reference>
<feature type="transmembrane region" description="Helical" evidence="5">
    <location>
        <begin position="53"/>
        <end position="74"/>
    </location>
</feature>
<comment type="caution">
    <text evidence="8">The sequence shown here is derived from an EMBL/GenBank/DDBJ whole genome shotgun (WGS) entry which is preliminary data.</text>
</comment>
<protein>
    <submittedName>
        <fullName evidence="8">Ferric reductase like protein</fullName>
    </submittedName>
</protein>
<feature type="domain" description="Ferric oxidoreductase" evidence="6">
    <location>
        <begin position="55"/>
        <end position="172"/>
    </location>
</feature>
<evidence type="ECO:0000256" key="3">
    <source>
        <dbReference type="ARBA" id="ARBA00022989"/>
    </source>
</evidence>
<gene>
    <name evidence="8" type="ORF">DET51_103289</name>
    <name evidence="7" type="ORF">DET64_103289</name>
</gene>
<feature type="transmembrane region" description="Helical" evidence="5">
    <location>
        <begin position="128"/>
        <end position="147"/>
    </location>
</feature>
<feature type="transmembrane region" description="Helical" evidence="5">
    <location>
        <begin position="159"/>
        <end position="177"/>
    </location>
</feature>
<keyword evidence="3 5" id="KW-1133">Transmembrane helix</keyword>
<evidence type="ECO:0000313" key="9">
    <source>
        <dbReference type="Proteomes" id="UP000252795"/>
    </source>
</evidence>
<dbReference type="EMBL" id="QNSA01000003">
    <property type="protein sequence ID" value="RBP75687.1"/>
    <property type="molecule type" value="Genomic_DNA"/>
</dbReference>
<dbReference type="RefSeq" id="WP_113879442.1">
    <property type="nucleotide sequence ID" value="NZ_QNSA01000003.1"/>
</dbReference>
<dbReference type="Proteomes" id="UP000253065">
    <property type="component" value="Unassembled WGS sequence"/>
</dbReference>
<keyword evidence="2 5" id="KW-0812">Transmembrane</keyword>
<dbReference type="EMBL" id="QPJB01000003">
    <property type="protein sequence ID" value="RCW36496.1"/>
    <property type="molecule type" value="Genomic_DNA"/>
</dbReference>
<evidence type="ECO:0000313" key="8">
    <source>
        <dbReference type="EMBL" id="RCW36496.1"/>
    </source>
</evidence>
<dbReference type="Proteomes" id="UP000252795">
    <property type="component" value="Unassembled WGS sequence"/>
</dbReference>
<evidence type="ECO:0000256" key="1">
    <source>
        <dbReference type="ARBA" id="ARBA00004141"/>
    </source>
</evidence>
<evidence type="ECO:0000256" key="5">
    <source>
        <dbReference type="SAM" id="Phobius"/>
    </source>
</evidence>
<keyword evidence="4 5" id="KW-0472">Membrane</keyword>
<organism evidence="8 9">
    <name type="scientific">Marinobacter nauticus</name>
    <name type="common">Marinobacter hydrocarbonoclasticus</name>
    <name type="synonym">Marinobacter aquaeolei</name>
    <dbReference type="NCBI Taxonomy" id="2743"/>
    <lineage>
        <taxon>Bacteria</taxon>
        <taxon>Pseudomonadati</taxon>
        <taxon>Pseudomonadota</taxon>
        <taxon>Gammaproteobacteria</taxon>
        <taxon>Pseudomonadales</taxon>
        <taxon>Marinobacteraceae</taxon>
        <taxon>Marinobacter</taxon>
    </lineage>
</organism>
<feature type="transmembrane region" description="Helical" evidence="5">
    <location>
        <begin position="86"/>
        <end position="108"/>
    </location>
</feature>
<evidence type="ECO:0000256" key="4">
    <source>
        <dbReference type="ARBA" id="ARBA00023136"/>
    </source>
</evidence>
<accession>A0A368V5U8</accession>
<sequence length="218" mass="24573">MVQRILRSNLFWEVLALVIVAAAVATWINSVFPLDSWRWSEPPGQGFYLISKLFGLLAVSAIWWQVLAAILNHPTISPERLRGHKYMGAALMLAALLHYLFFVSAVYLRNQTFPYELLYPVFDNYFKISLSAGWFAFISLILTFAAAVFRKRLGTIWRFAHRLAYLAVILGVLHGFMIGTETGYGLFSYIYYLLIATIVVALVTRIVSAGQKPSLATG</sequence>
<comment type="subcellular location">
    <subcellularLocation>
        <location evidence="1">Membrane</location>
        <topology evidence="1">Multi-pass membrane protein</topology>
    </subcellularLocation>
</comment>
<evidence type="ECO:0000313" key="7">
    <source>
        <dbReference type="EMBL" id="RBP75687.1"/>
    </source>
</evidence>
<evidence type="ECO:0000256" key="2">
    <source>
        <dbReference type="ARBA" id="ARBA00022692"/>
    </source>
</evidence>
<dbReference type="Pfam" id="PF01794">
    <property type="entry name" value="Ferric_reduct"/>
    <property type="match status" value="1"/>
</dbReference>
<keyword evidence="10" id="KW-1185">Reference proteome</keyword>
<evidence type="ECO:0000313" key="10">
    <source>
        <dbReference type="Proteomes" id="UP000253065"/>
    </source>
</evidence>
<evidence type="ECO:0000259" key="6">
    <source>
        <dbReference type="Pfam" id="PF01794"/>
    </source>
</evidence>